<evidence type="ECO:0000259" key="3">
    <source>
        <dbReference type="Pfam" id="PF24410"/>
    </source>
</evidence>
<evidence type="ECO:0000313" key="5">
    <source>
        <dbReference type="Proteomes" id="UP001180737"/>
    </source>
</evidence>
<dbReference type="InterPro" id="IPR056507">
    <property type="entry name" value="wHTH-HSP90_Na-assoc"/>
</dbReference>
<feature type="domain" description="Peptidase C14 caspase" evidence="1">
    <location>
        <begin position="26"/>
        <end position="249"/>
    </location>
</feature>
<dbReference type="EMBL" id="JAVRFJ010000016">
    <property type="protein sequence ID" value="MDT0569652.1"/>
    <property type="molecule type" value="Genomic_DNA"/>
</dbReference>
<dbReference type="Pfam" id="PF24410">
    <property type="entry name" value="wHTH-HSP90_Na-assoc"/>
    <property type="match status" value="1"/>
</dbReference>
<dbReference type="InterPro" id="IPR029030">
    <property type="entry name" value="Caspase-like_dom_sf"/>
</dbReference>
<dbReference type="PANTHER" id="PTHR22576:SF37">
    <property type="entry name" value="MUCOSA-ASSOCIATED LYMPHOID TISSUE LYMPHOMA TRANSLOCATION PROTEIN 1"/>
    <property type="match status" value="1"/>
</dbReference>
<dbReference type="InterPro" id="IPR056506">
    <property type="entry name" value="iHD-CE"/>
</dbReference>
<feature type="domain" description="iHD-CE" evidence="2">
    <location>
        <begin position="287"/>
        <end position="665"/>
    </location>
</feature>
<proteinExistence type="predicted"/>
<dbReference type="Proteomes" id="UP001180737">
    <property type="component" value="Unassembled WGS sequence"/>
</dbReference>
<dbReference type="SUPFAM" id="SSF52129">
    <property type="entry name" value="Caspase-like"/>
    <property type="match status" value="1"/>
</dbReference>
<protein>
    <submittedName>
        <fullName evidence="4">Caspase family protein</fullName>
    </submittedName>
</protein>
<reference evidence="4" key="1">
    <citation type="submission" date="2024-05" db="EMBL/GenBank/DDBJ databases">
        <title>30 novel species of actinomycetes from the DSMZ collection.</title>
        <authorList>
            <person name="Nouioui I."/>
        </authorList>
    </citation>
    <scope>NUCLEOTIDE SEQUENCE</scope>
    <source>
        <strain evidence="4">DSM 3412</strain>
    </source>
</reference>
<dbReference type="Pfam" id="PF00656">
    <property type="entry name" value="Peptidase_C14"/>
    <property type="match status" value="1"/>
</dbReference>
<dbReference type="PRINTS" id="PR00775">
    <property type="entry name" value="HEATSHOCK90"/>
</dbReference>
<name>A0ABU2YZA7_9ACTN</name>
<feature type="domain" description="wHTH-Hsp90 Na associated" evidence="3">
    <location>
        <begin position="1660"/>
        <end position="1709"/>
    </location>
</feature>
<sequence length="1728" mass="189529">MSLIGRSAREFRVGSGGTVQNEFQGRRRALLIGVTATPALADDPELHAMYGELTCAERDVEAVAEALEKSEYEVTRHHAGRVREIDLVKSGIQRALRQFFTSCEPGDTAFVYLSGHGVTIGDDDFLLAADAQPGEPLSDGSPALMQSSLLPANPVGLQLGFRPQGVTTVICLDACRETEPPQRGDEDQTGAWVGAQDAAWLYSCGDGQRSYADQEHGSWFGRALAHALAPETPPTTFGEIMRYTEHEMRRLAGDEPVEPPTVRHLAPFRQPVDTLELCKGYKEPLPWAEMVTKSALWEHTSGSEAVQARVKAGLAELAEQVGRNVRSAGAHQDDPWSDARSTYPARFERQLVGLVKRAQHSAPQALLSPAETAVLLAAPLVYEDITAVALEDLRQVLDRERPADVEPEPHAELVFAAVEDVRRAHKQVQGTLETLRGRGLVTEAKAAEHWLRHRFIADWDALWERTGDYPSVDVLLCRLARVIADSAEEVPLGGPSEQSLQRIDGQLRQVLGHVTVEPGDRPRVNDFENDTWNTFAPVLGGRWRAQELAQLLWTAGLLSADPRRMSSVLIDHLGAHEPLAAHTVVGALSEEFELAAVGELSAGGYRLDVRFPCPHPALHAAVEELAARADASVSAIRERWLAQRSSMPSLLRGLPERVTARQLVPEPGQYTAPLERFRLAEDEIRPLLMGAQLYGDRMLAVRELYQNALDACRLRDMRDQYGRRQGEAAEKWTGRITFTQGWDEEGRLYIECEDNGTGMSRAKLTSMFARAGKRYEQDPEFMQERREWRRAGLTPVALNSRFGIGAFSYFMLAEEVVVTTAPVDRHGLRESLDQASRAEIQSGSGLLRITPGKGAPSDGGTRVRLYLALGEDEQPPSLVETLQSVLWVSDYTVRAVEYARDDPEREVRGRTWAPGRLQAVARWRGPAAHAEGSDVWLVQGPGQLLLDGVVISDAPSVFGYVVNLRERHRPVPSVDRNNLLSYDEDMVLEELRATVSEAAAQWSEVSLRWLWELARTRPPLAVALLDALPKDVTAILEPLESDVRLLRERLPLRSTGCLPIDATIVSRGNTASRQNLDRSLFRRWRMTRLEHAPVLKQGFSPAGYPEPASLDALIFHETSSPRGGWASALTAAAWAGVPLRDTVKALRRYAIAGVHVPAVPDIRSRLSVRISPAAADLYAAYTARPTRGRATHAPMVVISSEHQLSLGECVTLLCRLRALDVDLPPAPELDEALARERFTRAEAQVLAADTTTGPLSTPRWYPGETSITHLRKRVSLIGAGASAAGELLGRLRHMAPLGFTVLGAPGTPLTEHDALTSAERLLLRVDPSHGNPWQEGVVSLRQLVAASEGVTVSLGEAARILNEASRYTGIRAPDVPVEALGWTPPSWVARAMRYWRKQTQVFGPWELVNSFLDGRTLDSRGTDEFRETVKVLAACGLLASDPSWDQEALIRQAAAPQVGSASTAFSESLLDARPVPVSYCLELAGLGETLGTVLDWLEAESENLPLDLPQLSSEARSVRVTALDSYLLPAKDSEPEASDTRASSTIRRLLRHADRLGTPLSSSIGRLTTLTAIGVPPLPGEVTGPDADALADFRPDRFDLVAFNSDLLGPGTLGPLELVLLAGRFGRTLKATYDRYVPFRCLGLDVTVREPTPQEAEIIPHWADVIVLTEQLTGRAPAVSGTVTPDHVTLCSEETDLTEAEVRERLGRYAALFGLRVPNQEQESERVS</sequence>
<organism evidence="4 5">
    <name type="scientific">Streptomyces gottesmaniae</name>
    <dbReference type="NCBI Taxonomy" id="3075518"/>
    <lineage>
        <taxon>Bacteria</taxon>
        <taxon>Bacillati</taxon>
        <taxon>Actinomycetota</taxon>
        <taxon>Actinomycetes</taxon>
        <taxon>Kitasatosporales</taxon>
        <taxon>Streptomycetaceae</taxon>
        <taxon>Streptomyces</taxon>
    </lineage>
</organism>
<dbReference type="RefSeq" id="WP_052146114.1">
    <property type="nucleotide sequence ID" value="NZ_JAVRFJ010000016.1"/>
</dbReference>
<accession>A0ABU2YZA7</accession>
<dbReference type="InterPro" id="IPR011600">
    <property type="entry name" value="Pept_C14_caspase"/>
</dbReference>
<gene>
    <name evidence="4" type="ORF">RM704_19610</name>
</gene>
<dbReference type="Gene3D" id="3.40.50.1460">
    <property type="match status" value="1"/>
</dbReference>
<evidence type="ECO:0000259" key="2">
    <source>
        <dbReference type="Pfam" id="PF24401"/>
    </source>
</evidence>
<dbReference type="SUPFAM" id="SSF55874">
    <property type="entry name" value="ATPase domain of HSP90 chaperone/DNA topoisomerase II/histidine kinase"/>
    <property type="match status" value="1"/>
</dbReference>
<evidence type="ECO:0000313" key="4">
    <source>
        <dbReference type="EMBL" id="MDT0569652.1"/>
    </source>
</evidence>
<dbReference type="InterPro" id="IPR020575">
    <property type="entry name" value="Hsp90_N"/>
</dbReference>
<keyword evidence="5" id="KW-1185">Reference proteome</keyword>
<dbReference type="InterPro" id="IPR036890">
    <property type="entry name" value="HATPase_C_sf"/>
</dbReference>
<dbReference type="Pfam" id="PF24401">
    <property type="entry name" value="iHD-CE"/>
    <property type="match status" value="1"/>
</dbReference>
<dbReference type="PANTHER" id="PTHR22576">
    <property type="entry name" value="MUCOSA ASSOCIATED LYMPHOID TISSUE LYMPHOMA TRANSLOCATION PROTEIN 1/PARACASPASE"/>
    <property type="match status" value="1"/>
</dbReference>
<dbReference type="InterPro" id="IPR052039">
    <property type="entry name" value="Caspase-related_regulators"/>
</dbReference>
<evidence type="ECO:0000259" key="1">
    <source>
        <dbReference type="Pfam" id="PF00656"/>
    </source>
</evidence>
<dbReference type="Gene3D" id="3.30.565.10">
    <property type="entry name" value="Histidine kinase-like ATPase, C-terminal domain"/>
    <property type="match status" value="1"/>
</dbReference>
<comment type="caution">
    <text evidence="4">The sequence shown here is derived from an EMBL/GenBank/DDBJ whole genome shotgun (WGS) entry which is preliminary data.</text>
</comment>